<evidence type="ECO:0000259" key="12">
    <source>
        <dbReference type="PROSITE" id="PS50081"/>
    </source>
</evidence>
<dbReference type="GO" id="GO:0048468">
    <property type="term" value="P:cell development"/>
    <property type="evidence" value="ECO:0007669"/>
    <property type="project" value="UniProtKB-ARBA"/>
</dbReference>
<dbReference type="PROSITE" id="PS00479">
    <property type="entry name" value="ZF_DAG_PE_1"/>
    <property type="match status" value="1"/>
</dbReference>
<dbReference type="PROSITE" id="PS50010">
    <property type="entry name" value="DH_2"/>
    <property type="match status" value="1"/>
</dbReference>
<dbReference type="PANTHER" id="PTHR45818">
    <property type="entry name" value="PROTEIN VAV"/>
    <property type="match status" value="1"/>
</dbReference>
<dbReference type="SMART" id="SM00109">
    <property type="entry name" value="C1"/>
    <property type="match status" value="1"/>
</dbReference>
<keyword evidence="1 6" id="KW-0728">SH3 domain</keyword>
<dbReference type="SUPFAM" id="SSF55550">
    <property type="entry name" value="SH2 domain"/>
    <property type="match status" value="1"/>
</dbReference>
<dbReference type="AlphaFoldDB" id="A0A7R8XF84"/>
<dbReference type="Pfam" id="PF00307">
    <property type="entry name" value="CH"/>
    <property type="match status" value="1"/>
</dbReference>
<dbReference type="SUPFAM" id="SSF50044">
    <property type="entry name" value="SH3-domain"/>
    <property type="match status" value="1"/>
</dbReference>
<dbReference type="InterPro" id="IPR036028">
    <property type="entry name" value="SH3-like_dom_sf"/>
</dbReference>
<feature type="domain" description="Calponin-homology (CH)" evidence="11">
    <location>
        <begin position="13"/>
        <end position="131"/>
    </location>
</feature>
<keyword evidence="14" id="KW-1185">Reference proteome</keyword>
<dbReference type="SUPFAM" id="SSF50729">
    <property type="entry name" value="PH domain-like"/>
    <property type="match status" value="1"/>
</dbReference>
<organism evidence="13">
    <name type="scientific">Darwinula stevensoni</name>
    <dbReference type="NCBI Taxonomy" id="69355"/>
    <lineage>
        <taxon>Eukaryota</taxon>
        <taxon>Metazoa</taxon>
        <taxon>Ecdysozoa</taxon>
        <taxon>Arthropoda</taxon>
        <taxon>Crustacea</taxon>
        <taxon>Oligostraca</taxon>
        <taxon>Ostracoda</taxon>
        <taxon>Podocopa</taxon>
        <taxon>Podocopida</taxon>
        <taxon>Darwinulocopina</taxon>
        <taxon>Darwinuloidea</taxon>
        <taxon>Darwinulidae</taxon>
        <taxon>Darwinula</taxon>
    </lineage>
</organism>
<dbReference type="CDD" id="cd21201">
    <property type="entry name" value="CH_VAV"/>
    <property type="match status" value="1"/>
</dbReference>
<evidence type="ECO:0000259" key="7">
    <source>
        <dbReference type="PROSITE" id="PS50001"/>
    </source>
</evidence>
<dbReference type="OrthoDB" id="5340910at2759"/>
<dbReference type="InterPro" id="IPR001849">
    <property type="entry name" value="PH_domain"/>
</dbReference>
<reference evidence="13" key="1">
    <citation type="submission" date="2020-11" db="EMBL/GenBank/DDBJ databases">
        <authorList>
            <person name="Tran Van P."/>
        </authorList>
    </citation>
    <scope>NUCLEOTIDE SEQUENCE</scope>
</reference>
<dbReference type="SUPFAM" id="SSF47576">
    <property type="entry name" value="Calponin-homology domain, CH-domain"/>
    <property type="match status" value="1"/>
</dbReference>
<evidence type="ECO:0000259" key="8">
    <source>
        <dbReference type="PROSITE" id="PS50002"/>
    </source>
</evidence>
<dbReference type="CDD" id="cd20810">
    <property type="entry name" value="C1_VAV"/>
    <property type="match status" value="1"/>
</dbReference>
<gene>
    <name evidence="13" type="ORF">DSTB1V02_LOCUS8344</name>
</gene>
<dbReference type="EMBL" id="LR901405">
    <property type="protein sequence ID" value="CAD7248532.1"/>
    <property type="molecule type" value="Genomic_DNA"/>
</dbReference>
<dbReference type="InterPro" id="IPR001715">
    <property type="entry name" value="CH_dom"/>
</dbReference>
<evidence type="ECO:0000313" key="14">
    <source>
        <dbReference type="Proteomes" id="UP000677054"/>
    </source>
</evidence>
<proteinExistence type="predicted"/>
<dbReference type="Gene3D" id="3.30.60.20">
    <property type="match status" value="1"/>
</dbReference>
<dbReference type="PROSITE" id="PS50081">
    <property type="entry name" value="ZF_DAG_PE_2"/>
    <property type="match status" value="1"/>
</dbReference>
<dbReference type="Gene3D" id="2.30.30.40">
    <property type="entry name" value="SH3 Domains"/>
    <property type="match status" value="1"/>
</dbReference>
<feature type="domain" description="PH" evidence="9">
    <location>
        <begin position="432"/>
        <end position="558"/>
    </location>
</feature>
<dbReference type="PROSITE" id="PS50003">
    <property type="entry name" value="PH_DOMAIN"/>
    <property type="match status" value="1"/>
</dbReference>
<keyword evidence="3" id="KW-0862">Zinc</keyword>
<dbReference type="InterPro" id="IPR035899">
    <property type="entry name" value="DBL_dom_sf"/>
</dbReference>
<dbReference type="InterPro" id="IPR036872">
    <property type="entry name" value="CH_dom_sf"/>
</dbReference>
<dbReference type="PANTHER" id="PTHR45818:SF3">
    <property type="entry name" value="PROTEIN VAV"/>
    <property type="match status" value="1"/>
</dbReference>
<dbReference type="InterPro" id="IPR011993">
    <property type="entry name" value="PH-like_dom_sf"/>
</dbReference>
<evidence type="ECO:0000256" key="4">
    <source>
        <dbReference type="ARBA" id="ARBA00022999"/>
    </source>
</evidence>
<dbReference type="InterPro" id="IPR000219">
    <property type="entry name" value="DH_dom"/>
</dbReference>
<keyword evidence="2" id="KW-0344">Guanine-nucleotide releasing factor</keyword>
<dbReference type="SMART" id="SM00325">
    <property type="entry name" value="RhoGEF"/>
    <property type="match status" value="1"/>
</dbReference>
<evidence type="ECO:0000256" key="1">
    <source>
        <dbReference type="ARBA" id="ARBA00022443"/>
    </source>
</evidence>
<dbReference type="Gene3D" id="3.30.505.10">
    <property type="entry name" value="SH2 domain"/>
    <property type="match status" value="1"/>
</dbReference>
<dbReference type="Gene3D" id="1.20.900.10">
    <property type="entry name" value="Dbl homology (DH) domain"/>
    <property type="match status" value="1"/>
</dbReference>
<evidence type="ECO:0000256" key="6">
    <source>
        <dbReference type="PROSITE-ProRule" id="PRU00192"/>
    </source>
</evidence>
<protein>
    <submittedName>
        <fullName evidence="13">Uncharacterized protein</fullName>
    </submittedName>
</protein>
<evidence type="ECO:0000256" key="2">
    <source>
        <dbReference type="ARBA" id="ARBA00022658"/>
    </source>
</evidence>
<dbReference type="InterPro" id="IPR000980">
    <property type="entry name" value="SH2"/>
</dbReference>
<keyword evidence="3" id="KW-0479">Metal-binding</keyword>
<dbReference type="Pfam" id="PF00621">
    <property type="entry name" value="RhoGEF"/>
    <property type="match status" value="1"/>
</dbReference>
<dbReference type="SMART" id="SM00033">
    <property type="entry name" value="CH"/>
    <property type="match status" value="1"/>
</dbReference>
<keyword evidence="4 5" id="KW-0727">SH2 domain</keyword>
<dbReference type="GO" id="GO:0016477">
    <property type="term" value="P:cell migration"/>
    <property type="evidence" value="ECO:0007669"/>
    <property type="project" value="TreeGrafter"/>
</dbReference>
<accession>A0A7R8XF84</accession>
<name>A0A7R8XF84_9CRUS</name>
<dbReference type="GO" id="GO:0008270">
    <property type="term" value="F:zinc ion binding"/>
    <property type="evidence" value="ECO:0007669"/>
    <property type="project" value="UniProtKB-KW"/>
</dbReference>
<sequence length="814" mass="95142">MTSLLPLQRAMANNLWRDCADWLKRWNAIPPDHRVFWENAQVKDLVLALRDGVILCHLLNILKPKCIDLRDVNKNPQSARFLCLKNLRIFQSACHKEFDLPERDIFEPSALFDGTDFGKVLHTLSELSHCPRVKKLQIVGFPADSRTRQYDAEVYKNLNDIANYSYDPAQPDFEGLRYTFADNGAIYSRDREEEIYEDICYITFKLTEIPAAIHAPQEKRDYALKELLETEKKYVEALNMLKRSFFKPLGSYLRPEDQETIFSSISKLTEIHTDFHQNLCRACEVDSGRKVSDVIIAQAPKFTRYGEYCSNLPRAQERIDEICQKDESVREQVARCQDEVNDGKFKLRDLLALPYQRILKYHLLLKELLKHTPPNHEDYNGLEKAYNAIRDVTDYVNEYTRDREALQVIEDLQSSITDWKQTGNNQLKEYGRLLKDGELKIEPHETKKPKSRLNLQRWASLAHASHNHFTMMDVYIHHFKEPPSLVLGVGEIYSFRDLIMLDEYRVEDHMQRRHPTRDMRWAYSWILATKDHSSAITMNAKTSESKQLWIDAIHRALEKINPHGRDLNEHSFSFASFPEVTYCAACSKLLKGLIYQGYRCSQCNQVAHQACVLSLAGQKDCKDCRVPLVNPEPPDRRRGQVPQHQNPLEQYDWYAGEMDREEAKKILQCLEPGAYLLRQSIRDSKYALSLSASDEVKHMRLYTTNDRENLYFLSQQRYFHSVVELIQWYTEHSLSESFDGLNATLKVPYKLARPVALVHSDYEGRRENELALSVNDRVIIVSKEYDHMGWWTGKIHDRLGYFPKDYVRELTPED</sequence>
<dbReference type="SMART" id="SM00252">
    <property type="entry name" value="SH2"/>
    <property type="match status" value="1"/>
</dbReference>
<dbReference type="PRINTS" id="PR00401">
    <property type="entry name" value="SH2DOMAIN"/>
</dbReference>
<evidence type="ECO:0000256" key="3">
    <source>
        <dbReference type="ARBA" id="ARBA00022771"/>
    </source>
</evidence>
<feature type="domain" description="SH3" evidence="8">
    <location>
        <begin position="751"/>
        <end position="812"/>
    </location>
</feature>
<dbReference type="InterPro" id="IPR002219">
    <property type="entry name" value="PKC_DAG/PE"/>
</dbReference>
<dbReference type="Proteomes" id="UP000677054">
    <property type="component" value="Unassembled WGS sequence"/>
</dbReference>
<dbReference type="GO" id="GO:0005737">
    <property type="term" value="C:cytoplasm"/>
    <property type="evidence" value="ECO:0007669"/>
    <property type="project" value="TreeGrafter"/>
</dbReference>
<dbReference type="GO" id="GO:0005085">
    <property type="term" value="F:guanyl-nucleotide exchange factor activity"/>
    <property type="evidence" value="ECO:0007669"/>
    <property type="project" value="UniProtKB-KW"/>
</dbReference>
<feature type="domain" description="Phorbol-ester/DAG-type" evidence="12">
    <location>
        <begin position="569"/>
        <end position="621"/>
    </location>
</feature>
<dbReference type="Gene3D" id="1.10.418.10">
    <property type="entry name" value="Calponin-like domain"/>
    <property type="match status" value="1"/>
</dbReference>
<dbReference type="InterPro" id="IPR001452">
    <property type="entry name" value="SH3_domain"/>
</dbReference>
<dbReference type="PROSITE" id="PS50002">
    <property type="entry name" value="SH3"/>
    <property type="match status" value="1"/>
</dbReference>
<dbReference type="Pfam" id="PF00018">
    <property type="entry name" value="SH3_1"/>
    <property type="match status" value="1"/>
</dbReference>
<dbReference type="Pfam" id="PF00017">
    <property type="entry name" value="SH2"/>
    <property type="match status" value="1"/>
</dbReference>
<evidence type="ECO:0000256" key="5">
    <source>
        <dbReference type="PROSITE-ProRule" id="PRU00191"/>
    </source>
</evidence>
<dbReference type="PROSITE" id="PS50001">
    <property type="entry name" value="SH2"/>
    <property type="match status" value="1"/>
</dbReference>
<dbReference type="Gene3D" id="2.30.29.30">
    <property type="entry name" value="Pleckstrin-homology domain (PH domain)/Phosphotyrosine-binding domain (PTB)"/>
    <property type="match status" value="1"/>
</dbReference>
<keyword evidence="3" id="KW-0863">Zinc-finger</keyword>
<dbReference type="InterPro" id="IPR036860">
    <property type="entry name" value="SH2_dom_sf"/>
</dbReference>
<dbReference type="CDD" id="cd00160">
    <property type="entry name" value="RhoGEF"/>
    <property type="match status" value="1"/>
</dbReference>
<dbReference type="Pfam" id="PF00130">
    <property type="entry name" value="C1_1"/>
    <property type="match status" value="1"/>
</dbReference>
<dbReference type="SMART" id="SM00326">
    <property type="entry name" value="SH3"/>
    <property type="match status" value="1"/>
</dbReference>
<evidence type="ECO:0000259" key="11">
    <source>
        <dbReference type="PROSITE" id="PS50021"/>
    </source>
</evidence>
<dbReference type="SUPFAM" id="SSF48065">
    <property type="entry name" value="DBL homology domain (DH-domain)"/>
    <property type="match status" value="1"/>
</dbReference>
<dbReference type="EMBL" id="CAJPEV010001888">
    <property type="protein sequence ID" value="CAG0894743.1"/>
    <property type="molecule type" value="Genomic_DNA"/>
</dbReference>
<feature type="domain" description="DH" evidence="10">
    <location>
        <begin position="219"/>
        <end position="399"/>
    </location>
</feature>
<evidence type="ECO:0000259" key="9">
    <source>
        <dbReference type="PROSITE" id="PS50003"/>
    </source>
</evidence>
<dbReference type="PROSITE" id="PS50021">
    <property type="entry name" value="CH"/>
    <property type="match status" value="1"/>
</dbReference>
<evidence type="ECO:0000313" key="13">
    <source>
        <dbReference type="EMBL" id="CAD7248532.1"/>
    </source>
</evidence>
<evidence type="ECO:0000259" key="10">
    <source>
        <dbReference type="PROSITE" id="PS50010"/>
    </source>
</evidence>
<feature type="domain" description="SH2" evidence="7">
    <location>
        <begin position="653"/>
        <end position="755"/>
    </location>
</feature>